<dbReference type="Proteomes" id="UP000504636">
    <property type="component" value="Unplaced"/>
</dbReference>
<dbReference type="GeneID" id="54464386"/>
<dbReference type="Pfam" id="PF26639">
    <property type="entry name" value="Het-6_barrel"/>
    <property type="match status" value="1"/>
</dbReference>
<reference evidence="2 4" key="1">
    <citation type="journal article" date="2020" name="Stud. Mycol.">
        <title>101 Dothideomycetes genomes: a test case for predicting lifestyles and emergence of pathogens.</title>
        <authorList>
            <person name="Haridas S."/>
            <person name="Albert R."/>
            <person name="Binder M."/>
            <person name="Bloem J."/>
            <person name="Labutti K."/>
            <person name="Salamov A."/>
            <person name="Andreopoulos B."/>
            <person name="Baker S."/>
            <person name="Barry K."/>
            <person name="Bills G."/>
            <person name="Bluhm B."/>
            <person name="Cannon C."/>
            <person name="Castanera R."/>
            <person name="Culley D."/>
            <person name="Daum C."/>
            <person name="Ezra D."/>
            <person name="Gonzalez J."/>
            <person name="Henrissat B."/>
            <person name="Kuo A."/>
            <person name="Liang C."/>
            <person name="Lipzen A."/>
            <person name="Lutzoni F."/>
            <person name="Magnuson J."/>
            <person name="Mondo S."/>
            <person name="Nolan M."/>
            <person name="Ohm R."/>
            <person name="Pangilinan J."/>
            <person name="Park H.-J."/>
            <person name="Ramirez L."/>
            <person name="Alfaro M."/>
            <person name="Sun H."/>
            <person name="Tritt A."/>
            <person name="Yoshinaga Y."/>
            <person name="Zwiers L.-H."/>
            <person name="Turgeon B."/>
            <person name="Goodwin S."/>
            <person name="Spatafora J."/>
            <person name="Crous P."/>
            <person name="Grigoriev I."/>
        </authorList>
    </citation>
    <scope>NUCLEOTIDE SEQUENCE</scope>
    <source>
        <strain evidence="2 4">CBS 304.34</strain>
    </source>
</reference>
<dbReference type="AlphaFoldDB" id="A0A6A6YTZ7"/>
<gene>
    <name evidence="2 4" type="ORF">BDZ99DRAFT_497166</name>
</gene>
<evidence type="ECO:0000313" key="2">
    <source>
        <dbReference type="EMBL" id="KAF2811387.1"/>
    </source>
</evidence>
<dbReference type="PANTHER" id="PTHR24148:SF64">
    <property type="entry name" value="HETEROKARYON INCOMPATIBILITY DOMAIN-CONTAINING PROTEIN"/>
    <property type="match status" value="1"/>
</dbReference>
<dbReference type="EMBL" id="MU003698">
    <property type="protein sequence ID" value="KAF2811387.1"/>
    <property type="molecule type" value="Genomic_DNA"/>
</dbReference>
<keyword evidence="1" id="KW-0812">Transmembrane</keyword>
<dbReference type="InterPro" id="IPR052895">
    <property type="entry name" value="HetReg/Transcr_Mod"/>
</dbReference>
<keyword evidence="3" id="KW-1185">Reference proteome</keyword>
<evidence type="ECO:0000313" key="4">
    <source>
        <dbReference type="RefSeq" id="XP_033578351.1"/>
    </source>
</evidence>
<dbReference type="RefSeq" id="XP_033578351.1">
    <property type="nucleotide sequence ID" value="XM_033723493.1"/>
</dbReference>
<keyword evidence="1" id="KW-1133">Transmembrane helix</keyword>
<name>A0A6A6YTZ7_9PEZI</name>
<sequence>MVLILSQQEYRNGINKHHYSILARHRQSRSSDPRDGVFAFYGLACQQSLIEHGIVPDYGDANTTEKTVNDLTGNQTLRRQASILQDNQRQIYDWEDVFEAGSRRKYTTGEDMLKVMWQTCVACLYPEGKEKTRHMFHLFLRRQALLKVIRNMGLHQHIWIYMLVAIIGHVFHSLGIKNPEMDFRMAVGAMGCISAARTADGYVGMVPGITEIGDRVAILKGGKLPFILRERGSDWELIGDAYIHGIMKGEAWNESLCHPIGII</sequence>
<keyword evidence="1" id="KW-0472">Membrane</keyword>
<reference evidence="4" key="2">
    <citation type="submission" date="2020-04" db="EMBL/GenBank/DDBJ databases">
        <authorList>
            <consortium name="NCBI Genome Project"/>
        </authorList>
    </citation>
    <scope>NUCLEOTIDE SEQUENCE</scope>
    <source>
        <strain evidence="4">CBS 304.34</strain>
    </source>
</reference>
<protein>
    <submittedName>
        <fullName evidence="2 4">Uncharacterized protein</fullName>
    </submittedName>
</protein>
<dbReference type="PANTHER" id="PTHR24148">
    <property type="entry name" value="ANKYRIN REPEAT DOMAIN-CONTAINING PROTEIN 39 HOMOLOG-RELATED"/>
    <property type="match status" value="1"/>
</dbReference>
<evidence type="ECO:0000256" key="1">
    <source>
        <dbReference type="SAM" id="Phobius"/>
    </source>
</evidence>
<feature type="transmembrane region" description="Helical" evidence="1">
    <location>
        <begin position="158"/>
        <end position="176"/>
    </location>
</feature>
<reference evidence="4" key="3">
    <citation type="submission" date="2025-04" db="UniProtKB">
        <authorList>
            <consortium name="RefSeq"/>
        </authorList>
    </citation>
    <scope>IDENTIFICATION</scope>
    <source>
        <strain evidence="4">CBS 304.34</strain>
    </source>
</reference>
<proteinExistence type="predicted"/>
<organism evidence="2">
    <name type="scientific">Mytilinidion resinicola</name>
    <dbReference type="NCBI Taxonomy" id="574789"/>
    <lineage>
        <taxon>Eukaryota</taxon>
        <taxon>Fungi</taxon>
        <taxon>Dikarya</taxon>
        <taxon>Ascomycota</taxon>
        <taxon>Pezizomycotina</taxon>
        <taxon>Dothideomycetes</taxon>
        <taxon>Pleosporomycetidae</taxon>
        <taxon>Mytilinidiales</taxon>
        <taxon>Mytilinidiaceae</taxon>
        <taxon>Mytilinidion</taxon>
    </lineage>
</organism>
<accession>A0A6A6YTZ7</accession>
<evidence type="ECO:0000313" key="3">
    <source>
        <dbReference type="Proteomes" id="UP000504636"/>
    </source>
</evidence>
<dbReference type="OrthoDB" id="2157530at2759"/>